<dbReference type="Proteomes" id="UP001148662">
    <property type="component" value="Unassembled WGS sequence"/>
</dbReference>
<name>A0ACC1S012_9APHY</name>
<gene>
    <name evidence="1" type="ORF">NM688_g7885</name>
</gene>
<protein>
    <submittedName>
        <fullName evidence="1">Uncharacterized protein</fullName>
    </submittedName>
</protein>
<evidence type="ECO:0000313" key="2">
    <source>
        <dbReference type="Proteomes" id="UP001148662"/>
    </source>
</evidence>
<reference evidence="1" key="1">
    <citation type="submission" date="2022-07" db="EMBL/GenBank/DDBJ databases">
        <title>Genome Sequence of Phlebia brevispora.</title>
        <authorList>
            <person name="Buettner E."/>
        </authorList>
    </citation>
    <scope>NUCLEOTIDE SEQUENCE</scope>
    <source>
        <strain evidence="1">MPL23</strain>
    </source>
</reference>
<sequence length="420" mass="48183">MASGADVPQELFDLITSFLILRYSQHAKNFYERNLVKVDKHEMSCCALVCRRWATICRPQLFQEITISCARDVNTFVSFLQNPKSVISGYIKTVTISPYKLSTAPWMHLLCLVLFRTLRPDRLSRLLDITIEGPLPAKLRTLRSIHGLVPRTLTPQFSRHIAALRLTDIRFQRFDDLMRLVGELPQVYQLFCKRLTWGTLPDTLPLRRAVIEEQGLTVEFAECQNNWPAIWTDCGFKRDGELNLLPDELMCIGELAQILESSGAFEVKPTCSSTCFRPRDGGKYKSIGMYFLDPQNSQRMVTPSVTFRPTDVFHAAPHTMHITTVSIDFKDRKLDLGAAFACNWAEFTKVLLELPFVAKVNLGFAKHEDISRFVEDVVATQMSELQLSGRLQFMLWDNQKVRWSYASLGSEELKREYLLI</sequence>
<proteinExistence type="predicted"/>
<comment type="caution">
    <text evidence="1">The sequence shown here is derived from an EMBL/GenBank/DDBJ whole genome shotgun (WGS) entry which is preliminary data.</text>
</comment>
<evidence type="ECO:0000313" key="1">
    <source>
        <dbReference type="EMBL" id="KAJ3529192.1"/>
    </source>
</evidence>
<dbReference type="EMBL" id="JANHOG010001962">
    <property type="protein sequence ID" value="KAJ3529192.1"/>
    <property type="molecule type" value="Genomic_DNA"/>
</dbReference>
<organism evidence="1 2">
    <name type="scientific">Phlebia brevispora</name>
    <dbReference type="NCBI Taxonomy" id="194682"/>
    <lineage>
        <taxon>Eukaryota</taxon>
        <taxon>Fungi</taxon>
        <taxon>Dikarya</taxon>
        <taxon>Basidiomycota</taxon>
        <taxon>Agaricomycotina</taxon>
        <taxon>Agaricomycetes</taxon>
        <taxon>Polyporales</taxon>
        <taxon>Meruliaceae</taxon>
        <taxon>Phlebia</taxon>
    </lineage>
</organism>
<keyword evidence="2" id="KW-1185">Reference proteome</keyword>
<accession>A0ACC1S012</accession>